<feature type="domain" description="SLH" evidence="1">
    <location>
        <begin position="2106"/>
        <end position="2169"/>
    </location>
</feature>
<sequence>MRQIAVLLSVLLCVSVIFPYVGVERAHAAGTTAGDTQTIELPAQADLMWDNELGVMDHDAGYIPIGRYLWEGTDIVIGREAIRFNLGSIPGTPVKYELKLGVSSRTSSTDLQINVFGSEDNTMLDSDTVFPTWDESAYVRKESSEIIPREYLTFDVTSLVETYTSETDRDMTFVLKGNEAETALARIRSYAKENTDPDPLFPKLVVTYSSNEPPTGSIQVNGGSDYTSSTDVTLDLNASDPESDPIQMRFSNDGVTWSDSEPFSNSKSWTLVDGDGEKTVYMKLTDTAGNEAIFSDTILLDTTALVVTGVVDGGKYNTDVTITFDQGTATLNGAVFTSGSRVSAEGSYALIVTGAGGSTTIHFSIDKTAPTVSGVEDEIHYKYEATPVFVDANPGVFATLNGKPFSSGTRISATGEYSLVVTDAYGNSVTINFVIYNDDEHGKMRVNDLTRFHLISVEIEVWKNYTNFQVHLSNDKVNWVDLNDLDFHHLFDNYFVVLYWEIPRGDGIKTVYVRITVENGDSFILSDTTELETVPPIVTGVENFGIYNRDVTIEFNEGTATLDNNYDFKSGTVVSAEGEHYFYVYDKAGNSTDVIFVIDKTKPVGTIAISNDEAVTHSKEVQLSLTGTDENFFHNYINMQFSNDREIWSGVEHFSNSKQWTLADGDGQKTVYMRLIDAAGNEVIFSDSILLAIPPVVTGVFDGGKYNTDVTITFDKGTATLNGSRFTSGSRVSAEGSYTLVVTDAGGSTTTVQFSIDKTAPTVTGVTHGEFYNTNVKPVFIDDNAGVVGTLNGVPFSSGTVITDEGEYSLVVTDAYENSVTVEFVIDKTAPIGNVNLIKKDYLVNSRLVELILTGDDDYLFHVQYSNDGDTWTELEDFTNRKDWTLTSGDGTKTVYVRMVDVAGNSSVYTIWITLDTTAPVVSGVTNGGAYNSNVTITFNEGKATLNGDAFASGDVVSAEGDYTLVVTDYAENVTNIHFSIDKTAPTVSGVTNGAYYNTNVTPIFEDDRSGVSGTLNGSLFVSGTVVSAEGVYTLVVTDAYGNSVTVTFAIDKTAATGSIVISGGAAYTNSEAVTLTLSAFDTHALSVQFSNDGTAWSAVESFVESKSWTLSSGDGTKTVYMKLTDLAGNESVYNDTIVLDTVAPIVSGVVDGGKYNVDVTITFSEGTATLNGAAFTSGGVVSAEGDYTLVITDAAGNMTTVQFSIDKTKPIVSGVTDGRYYNTDVTPIFSDNNPGVVGTLNGNPFVSGTVVSAEGDYTLIVTDAYGNSVTVTFTIDKTAPVGNVSIESGAAYTNTGTVTLSLTSSDLHSFKAQFSNDGITWSTVEDFMDSKTWTLSSGDGTKTVYVKLTDIAGNESIFTDTIILDTVAPVVMGVTDDGKYNADVTITFNEGTATLNGSAFESGSRVSAEGNYTLVVTDAAGNVRSIQFSIDQTPPTLSGVTNGQYYNTNVTPIFTDNNPGVVATLNGVSFISGTEIKKDGEYTLIVTDAYGNRVTVTFTIDQTFPTGSIVISKGAAYSNSPNVTLQLTGADRLAFTVQFSNDGVSWSSEEGFVESKAWTLASGDGTKTVYMKLTDLAGNESVFSDTIVLDTVAPVVSGVVEGGKYNSEVTITFNEGTATLNVEAFDSGNVVRDEGDYTIVVTDAAGNVTTVHFSIDKTAPTVSGVTNSSIYNSNVTIRFEDNRAGVSATLNGVAFVSGTEVTEDGVYTLIITDAYGNSVTVLFTIDKTAPTGSISIRNVAGETKVPSVVLDLSGIDATSLKMQFSNDHETWSELENFASTKEWELIHGDGPKTVYMRLIDAAGNEVVFSDTIILYSGTNANLADLELSEGTLKPAFSADTFAYEMSVGRHVGVIDFTAILTDAKATVKINGKAVVSGDKETVKLEYGKNTVKIEVASFDGSVVKKYEVVVNRAYPPPAPIPPQSGVKEVEGQYEDVFFVHAKFEGNSNLKFDVKPIVGSVKKPSIYSLSHAFEVKWIGDGVDKFTIEWKVKLLETNIPNGFVKQLFIWDGKTWQRIESTEVEGYLVGTSNMIGVVAAFAVPEVVPVVNDVDGHWAKADILRGLELGITTGYADGTFKPELNSTRLHYTIMLMRVLGHQGVEQPKGKLPTDWKSIPEWARPYVYEAMDLGVVTGYGDGTFRAGAEITRLQLMVMISRALKLETNDTAVLAQFKDANEIPTWARGHVAGIVNAGYMKGNQYGELSLSEKATRAQVMTALLRMFDKGTE</sequence>
<comment type="caution">
    <text evidence="2">The sequence shown here is derived from an EMBL/GenBank/DDBJ whole genome shotgun (WGS) entry which is preliminary data.</text>
</comment>
<dbReference type="EMBL" id="JAUBDJ010000001">
    <property type="protein sequence ID" value="MDW0115343.1"/>
    <property type="molecule type" value="Genomic_DNA"/>
</dbReference>
<dbReference type="Gene3D" id="2.60.40.10">
    <property type="entry name" value="Immunoglobulins"/>
    <property type="match status" value="3"/>
</dbReference>
<dbReference type="Proteomes" id="UP001271648">
    <property type="component" value="Unassembled WGS sequence"/>
</dbReference>
<dbReference type="PANTHER" id="PTHR43308:SF5">
    <property type="entry name" value="S-LAYER PROTEIN _ PEPTIDOGLYCAN ENDO-BETA-N-ACETYLGLUCOSAMINIDASE"/>
    <property type="match status" value="1"/>
</dbReference>
<gene>
    <name evidence="2" type="ORF">QTL97_00110</name>
</gene>
<feature type="domain" description="SLH" evidence="1">
    <location>
        <begin position="2043"/>
        <end position="2105"/>
    </location>
</feature>
<evidence type="ECO:0000313" key="3">
    <source>
        <dbReference type="Proteomes" id="UP001271648"/>
    </source>
</evidence>
<dbReference type="PANTHER" id="PTHR43308">
    <property type="entry name" value="OUTER MEMBRANE PROTEIN ALPHA-RELATED"/>
    <property type="match status" value="1"/>
</dbReference>
<dbReference type="Pfam" id="PF12733">
    <property type="entry name" value="Cadherin-like"/>
    <property type="match status" value="1"/>
</dbReference>
<dbReference type="RefSeq" id="WP_283732019.1">
    <property type="nucleotide sequence ID" value="NZ_CP125968.1"/>
</dbReference>
<dbReference type="InterPro" id="IPR001119">
    <property type="entry name" value="SLH_dom"/>
</dbReference>
<reference evidence="2 3" key="1">
    <citation type="submission" date="2023-06" db="EMBL/GenBank/DDBJ databases">
        <title>Sporosarcina sp. nov., isolated from Korean traditional fermented seafood 'Jeotgal'.</title>
        <authorList>
            <person name="Yang A.I."/>
            <person name="Shin N.-R."/>
        </authorList>
    </citation>
    <scope>NUCLEOTIDE SEQUENCE [LARGE SCALE GENOMIC DNA]</scope>
    <source>
        <strain evidence="2 3">KCTC43456</strain>
    </source>
</reference>
<evidence type="ECO:0000259" key="1">
    <source>
        <dbReference type="PROSITE" id="PS51272"/>
    </source>
</evidence>
<name>A0AAW9A4R8_9BACL</name>
<accession>A0AAW9A4R8</accession>
<protein>
    <submittedName>
        <fullName evidence="2">S-layer homology domain-containing protein</fullName>
    </submittedName>
</protein>
<dbReference type="InterPro" id="IPR025883">
    <property type="entry name" value="Cadherin-like_domain"/>
</dbReference>
<dbReference type="PROSITE" id="PS51272">
    <property type="entry name" value="SLH"/>
    <property type="match status" value="2"/>
</dbReference>
<evidence type="ECO:0000313" key="2">
    <source>
        <dbReference type="EMBL" id="MDW0115343.1"/>
    </source>
</evidence>
<dbReference type="InterPro" id="IPR013783">
    <property type="entry name" value="Ig-like_fold"/>
</dbReference>
<dbReference type="InterPro" id="IPR051465">
    <property type="entry name" value="Cell_Envelope_Struct_Comp"/>
</dbReference>
<keyword evidence="3" id="KW-1185">Reference proteome</keyword>
<proteinExistence type="predicted"/>
<dbReference type="Pfam" id="PF00395">
    <property type="entry name" value="SLH"/>
    <property type="match status" value="2"/>
</dbReference>
<organism evidence="2 3">
    <name type="scientific">Sporosarcina thermotolerans</name>
    <dbReference type="NCBI Taxonomy" id="633404"/>
    <lineage>
        <taxon>Bacteria</taxon>
        <taxon>Bacillati</taxon>
        <taxon>Bacillota</taxon>
        <taxon>Bacilli</taxon>
        <taxon>Bacillales</taxon>
        <taxon>Caryophanaceae</taxon>
        <taxon>Sporosarcina</taxon>
    </lineage>
</organism>